<gene>
    <name evidence="1" type="ORF">OBE_00612</name>
</gene>
<sequence>MIRFVDEKVALDYDNFVKIIGNYDADSDQASNTFNEFAVESKDSLGTMNDMNEVS</sequence>
<protein>
    <submittedName>
        <fullName evidence="1">Uncharacterized protein</fullName>
    </submittedName>
</protein>
<dbReference type="AlphaFoldDB" id="K1U3V2"/>
<feature type="non-terminal residue" evidence="1">
    <location>
        <position position="55"/>
    </location>
</feature>
<evidence type="ECO:0000313" key="1">
    <source>
        <dbReference type="EMBL" id="EKC76918.1"/>
    </source>
</evidence>
<organism evidence="1">
    <name type="scientific">human gut metagenome</name>
    <dbReference type="NCBI Taxonomy" id="408170"/>
    <lineage>
        <taxon>unclassified sequences</taxon>
        <taxon>metagenomes</taxon>
        <taxon>organismal metagenomes</taxon>
    </lineage>
</organism>
<name>K1U3V2_9ZZZZ</name>
<reference evidence="1" key="1">
    <citation type="journal article" date="2013" name="Environ. Microbiol.">
        <title>Microbiota from the distal guts of lean and obese adolescents exhibit partial functional redundancy besides clear differences in community structure.</title>
        <authorList>
            <person name="Ferrer M."/>
            <person name="Ruiz A."/>
            <person name="Lanza F."/>
            <person name="Haange S.B."/>
            <person name="Oberbach A."/>
            <person name="Till H."/>
            <person name="Bargiela R."/>
            <person name="Campoy C."/>
            <person name="Segura M.T."/>
            <person name="Richter M."/>
            <person name="von Bergen M."/>
            <person name="Seifert J."/>
            <person name="Suarez A."/>
        </authorList>
    </citation>
    <scope>NUCLEOTIDE SEQUENCE</scope>
</reference>
<dbReference type="EMBL" id="AJWZ01000419">
    <property type="protein sequence ID" value="EKC76918.1"/>
    <property type="molecule type" value="Genomic_DNA"/>
</dbReference>
<comment type="caution">
    <text evidence="1">The sequence shown here is derived from an EMBL/GenBank/DDBJ whole genome shotgun (WGS) entry which is preliminary data.</text>
</comment>
<accession>K1U3V2</accession>
<proteinExistence type="predicted"/>